<dbReference type="Proteomes" id="UP000235616">
    <property type="component" value="Unassembled WGS sequence"/>
</dbReference>
<dbReference type="SUPFAM" id="SSF143744">
    <property type="entry name" value="GlcG-like"/>
    <property type="match status" value="1"/>
</dbReference>
<dbReference type="Pfam" id="PF03928">
    <property type="entry name" value="HbpS-like"/>
    <property type="match status" value="1"/>
</dbReference>
<keyword evidence="2" id="KW-1185">Reference proteome</keyword>
<dbReference type="InterPro" id="IPR005624">
    <property type="entry name" value="PduO/GlcC-like"/>
</dbReference>
<dbReference type="Gene3D" id="3.30.450.150">
    <property type="entry name" value="Haem-degrading domain"/>
    <property type="match status" value="1"/>
</dbReference>
<dbReference type="PIRSF" id="PIRSF008757">
    <property type="entry name" value="UCP008757"/>
    <property type="match status" value="1"/>
</dbReference>
<evidence type="ECO:0000313" key="2">
    <source>
        <dbReference type="Proteomes" id="UP000235616"/>
    </source>
</evidence>
<dbReference type="NCBIfam" id="NF002696">
    <property type="entry name" value="PRK02487.1-5"/>
    <property type="match status" value="1"/>
</dbReference>
<gene>
    <name evidence="1" type="ORF">C0Z18_22865</name>
</gene>
<dbReference type="PANTHER" id="PTHR28255:SF1">
    <property type="entry name" value="UPF0303 PROTEIN YBR137W"/>
    <property type="match status" value="1"/>
</dbReference>
<dbReference type="AlphaFoldDB" id="A0A2N7VHQ4"/>
<name>A0A2N7VHQ4_9BURK</name>
<comment type="caution">
    <text evidence="1">The sequence shown here is derived from an EMBL/GenBank/DDBJ whole genome shotgun (WGS) entry which is preliminary data.</text>
</comment>
<organism evidence="1 2">
    <name type="scientific">Trinickia dabaoshanensis</name>
    <dbReference type="NCBI Taxonomy" id="564714"/>
    <lineage>
        <taxon>Bacteria</taxon>
        <taxon>Pseudomonadati</taxon>
        <taxon>Pseudomonadota</taxon>
        <taxon>Betaproteobacteria</taxon>
        <taxon>Burkholderiales</taxon>
        <taxon>Burkholderiaceae</taxon>
        <taxon>Trinickia</taxon>
    </lineage>
</organism>
<accession>A0A2N7VHQ4</accession>
<dbReference type="InterPro" id="IPR038084">
    <property type="entry name" value="PduO/GlcC-like_sf"/>
</dbReference>
<evidence type="ECO:0000313" key="1">
    <source>
        <dbReference type="EMBL" id="PMS16681.1"/>
    </source>
</evidence>
<dbReference type="InterPro" id="IPR010371">
    <property type="entry name" value="YBR137W-like"/>
</dbReference>
<reference evidence="1 2" key="1">
    <citation type="submission" date="2018-01" db="EMBL/GenBank/DDBJ databases">
        <title>Whole genome analyses suggest that Burkholderia sensu lato contains two further novel genera in the rhizoxinica-symbiotica group Mycetohabitans gen. nov., and Trinickia gen. nov.: implications for the evolution of diazotrophy and nodulation in the Burkholderiaceae.</title>
        <authorList>
            <person name="Estrada-de los Santos P."/>
            <person name="Palmer M."/>
            <person name="Chavez-Ramirez B."/>
            <person name="Beukes C."/>
            <person name="Steenkamp E.T."/>
            <person name="Hirsch A.M."/>
            <person name="Manyaka P."/>
            <person name="Maluk M."/>
            <person name="Lafos M."/>
            <person name="Crook M."/>
            <person name="Gross E."/>
            <person name="Simon M.F."/>
            <person name="Bueno dos Reis Junior F."/>
            <person name="Poole P.S."/>
            <person name="Venter S.N."/>
            <person name="James E.K."/>
        </authorList>
    </citation>
    <scope>NUCLEOTIDE SEQUENCE [LARGE SCALE GENOMIC DNA]</scope>
    <source>
        <strain evidence="1 2">GIMN1.004</strain>
    </source>
</reference>
<sequence>MVKAIAAPRVETFDEQASRTTLPTFGEDVARKLGEIAVNIAARRTLPIVVSVKSVHRTLFYCALEGSCADNDKWIRRKENTVLHFGKSSLEVGAQLRRDGRTLADSGLSEEHYTVYGGGVPLRVANAGIVGVMSVSGLEDFKDHELVIETLRWHLDLSLNSTFVQ</sequence>
<proteinExistence type="predicted"/>
<dbReference type="PANTHER" id="PTHR28255">
    <property type="match status" value="1"/>
</dbReference>
<protein>
    <submittedName>
        <fullName evidence="1">Heme-degrading domain-containing protein</fullName>
    </submittedName>
</protein>
<dbReference type="EMBL" id="PNYA01000023">
    <property type="protein sequence ID" value="PMS16681.1"/>
    <property type="molecule type" value="Genomic_DNA"/>
</dbReference>
<dbReference type="RefSeq" id="WP_102647728.1">
    <property type="nucleotide sequence ID" value="NZ_PNYA01000023.1"/>
</dbReference>
<dbReference type="OrthoDB" id="9095130at2"/>